<dbReference type="GO" id="GO:0003700">
    <property type="term" value="F:DNA-binding transcription factor activity"/>
    <property type="evidence" value="ECO:0007669"/>
    <property type="project" value="TreeGrafter"/>
</dbReference>
<accession>A0A6A5SGL4</accession>
<gene>
    <name evidence="3" type="ORF">EJ02DRAFT_353871</name>
</gene>
<feature type="region of interest" description="Disordered" evidence="2">
    <location>
        <begin position="73"/>
        <end position="120"/>
    </location>
</feature>
<evidence type="ECO:0000313" key="4">
    <source>
        <dbReference type="Proteomes" id="UP000800038"/>
    </source>
</evidence>
<dbReference type="GO" id="GO:0005634">
    <property type="term" value="C:nucleus"/>
    <property type="evidence" value="ECO:0007669"/>
    <property type="project" value="TreeGrafter"/>
</dbReference>
<dbReference type="EMBL" id="ML976097">
    <property type="protein sequence ID" value="KAF1938728.1"/>
    <property type="molecule type" value="Genomic_DNA"/>
</dbReference>
<proteinExistence type="predicted"/>
<dbReference type="GO" id="GO:0000976">
    <property type="term" value="F:transcription cis-regulatory region binding"/>
    <property type="evidence" value="ECO:0007669"/>
    <property type="project" value="TreeGrafter"/>
</dbReference>
<keyword evidence="4" id="KW-1185">Reference proteome</keyword>
<dbReference type="OrthoDB" id="407832at2759"/>
<name>A0A6A5SGL4_9PLEO</name>
<organism evidence="3 4">
    <name type="scientific">Clathrospora elynae</name>
    <dbReference type="NCBI Taxonomy" id="706981"/>
    <lineage>
        <taxon>Eukaryota</taxon>
        <taxon>Fungi</taxon>
        <taxon>Dikarya</taxon>
        <taxon>Ascomycota</taxon>
        <taxon>Pezizomycotina</taxon>
        <taxon>Dothideomycetes</taxon>
        <taxon>Pleosporomycetidae</taxon>
        <taxon>Pleosporales</taxon>
        <taxon>Diademaceae</taxon>
        <taxon>Clathrospora</taxon>
    </lineage>
</organism>
<dbReference type="PANTHER" id="PTHR37534:SF2">
    <property type="entry name" value="N-ACETYLTRANSFERASE DOMAIN-CONTAINING PROTEIN"/>
    <property type="match status" value="1"/>
</dbReference>
<feature type="compositionally biased region" description="Gly residues" evidence="2">
    <location>
        <begin position="78"/>
        <end position="90"/>
    </location>
</feature>
<dbReference type="GO" id="GO:0045944">
    <property type="term" value="P:positive regulation of transcription by RNA polymerase II"/>
    <property type="evidence" value="ECO:0007669"/>
    <property type="project" value="TreeGrafter"/>
</dbReference>
<feature type="region of interest" description="Disordered" evidence="2">
    <location>
        <begin position="147"/>
        <end position="166"/>
    </location>
</feature>
<keyword evidence="1" id="KW-0539">Nucleus</keyword>
<feature type="compositionally biased region" description="Low complexity" evidence="2">
    <location>
        <begin position="91"/>
        <end position="109"/>
    </location>
</feature>
<evidence type="ECO:0000313" key="3">
    <source>
        <dbReference type="EMBL" id="KAF1938728.1"/>
    </source>
</evidence>
<sequence length="562" mass="63428">MCPWSSDPCPSDAKPKKSNYKVRFRHGVYPGLESQATRADIKKYDYFFGSGQMWVGVPGDKFDFVDESVPVAQDFEGHGGGGSDSGGSSGGTSRRISTRNATRARTSARVPHKETWRSPKTARLSIRPAAGPIDRVLVSAATQPISSYHRQTPSQHDQHTSPAPESVFSLSTSWHGDLPSPAIWTPPTPYTPLAWPLADPIEAQLFRFWVERAADALDIRSSTGIFKKLVLTLALTNSMLMDAIFMISAQQIQRYDPYFPTRPYLYHERILQCLIPYLAEKGRIEDEATLVAAILLRSFEEFHAGTQGQIHLSTHELFLGPEGWLLDISSPIVQACLMVHVHSEICEALLGRPSLRIDYEHIILPFLVSPTDDVAWCNRILWLSARVLQWTGRSKRTVDEWHGLVILLDEWELERPASFNAFFYREENLGPVSYFPELWYSSPCHADANQHLQMCRIALTVNYPDAEIQDTNRVGIAASMRDEVLRNLKGIVAIARCNPHAISVPWNAAHAVHKFAAVLQDDLDQCKMIEFLEEVNAMGWPTAASMEHLREQWRWNLRLCVE</sequence>
<evidence type="ECO:0000256" key="1">
    <source>
        <dbReference type="ARBA" id="ARBA00023242"/>
    </source>
</evidence>
<dbReference type="AlphaFoldDB" id="A0A6A5SGL4"/>
<evidence type="ECO:0000256" key="2">
    <source>
        <dbReference type="SAM" id="MobiDB-lite"/>
    </source>
</evidence>
<dbReference type="Proteomes" id="UP000800038">
    <property type="component" value="Unassembled WGS sequence"/>
</dbReference>
<dbReference type="PANTHER" id="PTHR37534">
    <property type="entry name" value="TRANSCRIPTIONAL ACTIVATOR PROTEIN UGA3"/>
    <property type="match status" value="1"/>
</dbReference>
<protein>
    <submittedName>
        <fullName evidence="3">Uncharacterized protein</fullName>
    </submittedName>
</protein>
<reference evidence="3" key="1">
    <citation type="journal article" date="2020" name="Stud. Mycol.">
        <title>101 Dothideomycetes genomes: a test case for predicting lifestyles and emergence of pathogens.</title>
        <authorList>
            <person name="Haridas S."/>
            <person name="Albert R."/>
            <person name="Binder M."/>
            <person name="Bloem J."/>
            <person name="Labutti K."/>
            <person name="Salamov A."/>
            <person name="Andreopoulos B."/>
            <person name="Baker S."/>
            <person name="Barry K."/>
            <person name="Bills G."/>
            <person name="Bluhm B."/>
            <person name="Cannon C."/>
            <person name="Castanera R."/>
            <person name="Culley D."/>
            <person name="Daum C."/>
            <person name="Ezra D."/>
            <person name="Gonzalez J."/>
            <person name="Henrissat B."/>
            <person name="Kuo A."/>
            <person name="Liang C."/>
            <person name="Lipzen A."/>
            <person name="Lutzoni F."/>
            <person name="Magnuson J."/>
            <person name="Mondo S."/>
            <person name="Nolan M."/>
            <person name="Ohm R."/>
            <person name="Pangilinan J."/>
            <person name="Park H.-J."/>
            <person name="Ramirez L."/>
            <person name="Alfaro M."/>
            <person name="Sun H."/>
            <person name="Tritt A."/>
            <person name="Yoshinaga Y."/>
            <person name="Zwiers L.-H."/>
            <person name="Turgeon B."/>
            <person name="Goodwin S."/>
            <person name="Spatafora J."/>
            <person name="Crous P."/>
            <person name="Grigoriev I."/>
        </authorList>
    </citation>
    <scope>NUCLEOTIDE SEQUENCE</scope>
    <source>
        <strain evidence="3">CBS 161.51</strain>
    </source>
</reference>